<comment type="caution">
    <text evidence="2">The sequence shown here is derived from an EMBL/GenBank/DDBJ whole genome shotgun (WGS) entry which is preliminary data.</text>
</comment>
<dbReference type="EMBL" id="CATQJL010000305">
    <property type="protein sequence ID" value="CAJ0602488.1"/>
    <property type="molecule type" value="Genomic_DNA"/>
</dbReference>
<dbReference type="Gene3D" id="3.30.200.20">
    <property type="entry name" value="Phosphorylase Kinase, domain 1"/>
    <property type="match status" value="1"/>
</dbReference>
<organism evidence="2 3">
    <name type="scientific">Cylicocyclus nassatus</name>
    <name type="common">Nematode worm</name>
    <dbReference type="NCBI Taxonomy" id="53992"/>
    <lineage>
        <taxon>Eukaryota</taxon>
        <taxon>Metazoa</taxon>
        <taxon>Ecdysozoa</taxon>
        <taxon>Nematoda</taxon>
        <taxon>Chromadorea</taxon>
        <taxon>Rhabditida</taxon>
        <taxon>Rhabditina</taxon>
        <taxon>Rhabditomorpha</taxon>
        <taxon>Strongyloidea</taxon>
        <taxon>Strongylidae</taxon>
        <taxon>Cylicocyclus</taxon>
    </lineage>
</organism>
<accession>A0AA36H1V7</accession>
<dbReference type="FunFam" id="3.30.200.20:FF:000855">
    <property type="entry name" value="Protein CBG11187"/>
    <property type="match status" value="1"/>
</dbReference>
<dbReference type="SUPFAM" id="SSF56112">
    <property type="entry name" value="Protein kinase-like (PK-like)"/>
    <property type="match status" value="1"/>
</dbReference>
<dbReference type="Proteomes" id="UP001176961">
    <property type="component" value="Unassembled WGS sequence"/>
</dbReference>
<keyword evidence="1" id="KW-1133">Transmembrane helix</keyword>
<gene>
    <name evidence="2" type="ORF">CYNAS_LOCUS14471</name>
</gene>
<evidence type="ECO:0000256" key="1">
    <source>
        <dbReference type="SAM" id="Phobius"/>
    </source>
</evidence>
<dbReference type="InterPro" id="IPR011009">
    <property type="entry name" value="Kinase-like_dom_sf"/>
</dbReference>
<name>A0AA36H1V7_CYLNA</name>
<keyword evidence="1" id="KW-0812">Transmembrane</keyword>
<proteinExistence type="predicted"/>
<evidence type="ECO:0000313" key="3">
    <source>
        <dbReference type="Proteomes" id="UP001176961"/>
    </source>
</evidence>
<evidence type="ECO:0000313" key="2">
    <source>
        <dbReference type="EMBL" id="CAJ0602488.1"/>
    </source>
</evidence>
<keyword evidence="3" id="KW-1185">Reference proteome</keyword>
<reference evidence="2" key="1">
    <citation type="submission" date="2023-07" db="EMBL/GenBank/DDBJ databases">
        <authorList>
            <consortium name="CYATHOMIX"/>
        </authorList>
    </citation>
    <scope>NUCLEOTIDE SEQUENCE</scope>
    <source>
        <strain evidence="2">N/A</strain>
    </source>
</reference>
<feature type="transmembrane region" description="Helical" evidence="1">
    <location>
        <begin position="190"/>
        <end position="212"/>
    </location>
</feature>
<sequence>MTSLKNAVAGDLCFLTNNKMFREYLLVHFAYANAVRNLTLPFIGHRTIAFAQQCLESIETMLGTSSHNCNDGVAQIFNMFVANLSSNKSFSTLLITNSICIAEKSANLDDVQNIRLITKEELDVVYDSLTASLIRRGYINATKDRQVVYSSPFYLSNFSTICRSEIPFVPLLRSAPFRRAKHLYIALDDMVGISICATISVAVFGSIIYQYVKRQHKKQLDILAEMMLQPRLYKAAQECPKVARLPWEIKSDRVHIDKEFMLGEGTISNVYLGKLKGKSPILQWIGRVEMKQYQDCPIAVRVPRHFDEPEEDQLFREISSMRRLRHHDHIALFLGMH</sequence>
<dbReference type="AlphaFoldDB" id="A0AA36H1V7"/>
<keyword evidence="1" id="KW-0472">Membrane</keyword>
<protein>
    <recommendedName>
        <fullName evidence="4">Protein kinase domain-containing protein</fullName>
    </recommendedName>
</protein>
<evidence type="ECO:0008006" key="4">
    <source>
        <dbReference type="Google" id="ProtNLM"/>
    </source>
</evidence>